<accession>A0A7I8DES9</accession>
<dbReference type="Gene3D" id="3.20.20.150">
    <property type="entry name" value="Divalent-metal-dependent TIM barrel enzymes"/>
    <property type="match status" value="1"/>
</dbReference>
<dbReference type="InterPro" id="IPR013022">
    <property type="entry name" value="Xyl_isomerase-like_TIM-brl"/>
</dbReference>
<dbReference type="Pfam" id="PF01261">
    <property type="entry name" value="AP_endonuc_2"/>
    <property type="match status" value="1"/>
</dbReference>
<reference evidence="2 3" key="1">
    <citation type="submission" date="2020-08" db="EMBL/GenBank/DDBJ databases">
        <title>Complete Genome Sequence of Effusibacillus dendaii Strain skT53, Isolated from Farmland soil.</title>
        <authorList>
            <person name="Konishi T."/>
            <person name="Kawasaki H."/>
        </authorList>
    </citation>
    <scope>NUCLEOTIDE SEQUENCE [LARGE SCALE GENOMIC DNA]</scope>
    <source>
        <strain evidence="3">skT53</strain>
    </source>
</reference>
<dbReference type="KEGG" id="eff:skT53_27770"/>
<dbReference type="RefSeq" id="WP_200758173.1">
    <property type="nucleotide sequence ID" value="NZ_AP023366.1"/>
</dbReference>
<protein>
    <recommendedName>
        <fullName evidence="1">Xylose isomerase-like TIM barrel domain-containing protein</fullName>
    </recommendedName>
</protein>
<evidence type="ECO:0000259" key="1">
    <source>
        <dbReference type="Pfam" id="PF01261"/>
    </source>
</evidence>
<dbReference type="PANTHER" id="PTHR12110">
    <property type="entry name" value="HYDROXYPYRUVATE ISOMERASE"/>
    <property type="match status" value="1"/>
</dbReference>
<dbReference type="PANTHER" id="PTHR12110:SF21">
    <property type="entry name" value="XYLOSE ISOMERASE-LIKE TIM BARREL DOMAIN-CONTAINING PROTEIN"/>
    <property type="match status" value="1"/>
</dbReference>
<proteinExistence type="predicted"/>
<dbReference type="EMBL" id="AP023366">
    <property type="protein sequence ID" value="BCJ87792.1"/>
    <property type="molecule type" value="Genomic_DNA"/>
</dbReference>
<dbReference type="SUPFAM" id="SSF51658">
    <property type="entry name" value="Xylose isomerase-like"/>
    <property type="match status" value="1"/>
</dbReference>
<dbReference type="AlphaFoldDB" id="A0A7I8DES9"/>
<gene>
    <name evidence="2" type="ORF">skT53_27770</name>
</gene>
<dbReference type="Proteomes" id="UP000593802">
    <property type="component" value="Chromosome"/>
</dbReference>
<keyword evidence="3" id="KW-1185">Reference proteome</keyword>
<feature type="domain" description="Xylose isomerase-like TIM barrel" evidence="1">
    <location>
        <begin position="23"/>
        <end position="249"/>
    </location>
</feature>
<dbReference type="InterPro" id="IPR050312">
    <property type="entry name" value="IolE/XylAMocC-like"/>
</dbReference>
<evidence type="ECO:0000313" key="3">
    <source>
        <dbReference type="Proteomes" id="UP000593802"/>
    </source>
</evidence>
<sequence>MKISISNIAWDNPEEEEISALMQSLSIRGVEIAPTKIWETPLEQDGVSIRGYRQFWEGKNIEIVAMQSLLFGRPELTIFDDEDVRLKTKEYLSKIIVLSSKLGIHVLVFGSPKNRSVRNLDKRKVWTIATEFFSDLGKIAEKCNVKFCIEPNPAEYGCDFINTSLQGLELVKEVNSPGFGLHLDSAAMILNGEDYYSTLEKCLPFLNHFHISEPYLQLVGERQDEHLKIAEALKSLGYRNWVSIEMKSGLSDSNFSSVRSAIEFVVKTYGN</sequence>
<evidence type="ECO:0000313" key="2">
    <source>
        <dbReference type="EMBL" id="BCJ87792.1"/>
    </source>
</evidence>
<organism evidence="2 3">
    <name type="scientific">Effusibacillus dendaii</name>
    <dbReference type="NCBI Taxonomy" id="2743772"/>
    <lineage>
        <taxon>Bacteria</taxon>
        <taxon>Bacillati</taxon>
        <taxon>Bacillota</taxon>
        <taxon>Bacilli</taxon>
        <taxon>Bacillales</taxon>
        <taxon>Alicyclobacillaceae</taxon>
        <taxon>Effusibacillus</taxon>
    </lineage>
</organism>
<name>A0A7I8DES9_9BACL</name>
<dbReference type="InterPro" id="IPR036237">
    <property type="entry name" value="Xyl_isomerase-like_sf"/>
</dbReference>